<reference evidence="4" key="1">
    <citation type="submission" date="2025-08" db="UniProtKB">
        <authorList>
            <consortium name="RefSeq"/>
        </authorList>
    </citation>
    <scope>IDENTIFICATION</scope>
</reference>
<feature type="domain" description="Transposable element P transposase-like GTP-binding insertion" evidence="2">
    <location>
        <begin position="552"/>
        <end position="674"/>
    </location>
</feature>
<evidence type="ECO:0000259" key="2">
    <source>
        <dbReference type="Pfam" id="PF21788"/>
    </source>
</evidence>
<dbReference type="InterPro" id="IPR048366">
    <property type="entry name" value="TNP-like_GBD"/>
</dbReference>
<gene>
    <name evidence="4" type="primary">LOC136089374</name>
</gene>
<evidence type="ECO:0000313" key="4">
    <source>
        <dbReference type="RefSeq" id="XP_065671419.1"/>
    </source>
</evidence>
<dbReference type="InterPro" id="IPR048365">
    <property type="entry name" value="TNP-like_RNaseH_N"/>
</dbReference>
<sequence length="831" mass="96790">MKCYMKLYHIQKQKNKNDCAPMSSYQFQRHNDKQCYLCKSKLFGIHTFSNPLKFTDIKKAADCYNMKCFNNKFVSFYMKDYVLLYKTITQIENDLWTLHIFDKQISNENEVISHLPKFLNPSSAAEIFSFIENVKICSGNNNIPNLIKSKIVNLTSKQSQLILKKDFGIIKTKFMSSWNDFSIIRSSRCSFLINSNDSKAKCENCITDIKSLIEYESPSTKSTDTKKCNNKYLKKYQLLIKVKELQRNKKIVASRTSHLKKKVRDYLKKEGVAVDFQTNELLLDTMKNEPAIPFKKDSPQFLLWKQQIVQSSLKNSRAMVWHPLIIKWCLSIYLKSPGTYKHIRSSPFLFLPCKNTLLKYVNFTDPGCGFNVDILRRLIELLKPDDMKDYEKNVSLIFDEMKIKSGLMFCKTTGKMVGFTDMGPVNDTLNEFHRRFDRRITERNSELNLAQYVIVFMARGIFSSLCYYFGHFASEGFKSDQIYSCAWNAIMILESIGLKVRAIVSDGATANRKFYNLHKMEDSSNISEGVVYWTLNHCAPERKIFFICDVPHLLKTTRNNLENSHWNKKSRNLMYKEQELGWHQIISLYEWDVGFLRDAPGLRMGHKLRDEHINLTPQSRMRVNLAVQVLSSTVVHMLEEQNDVKTVSLRKFISFMDKFFDCMNVSKFINKTRKDALNPYISAEDPRFKWLSKDFLGFLSEWEKESNSIPNLSKEEQSRLCLSKQTLEGLRISVHSFVELGKILLLEDGVKFLLSEKFTQDPVEEYFSKQRRRGGCNENPTLEEFNRNVLGLNVAGDALIQVMSGNSRGRDREILKVDVLNETLPCKKRKK</sequence>
<dbReference type="GeneID" id="136089374"/>
<dbReference type="Pfam" id="PF21787">
    <property type="entry name" value="TNP-like_RNaseH_N"/>
    <property type="match status" value="1"/>
</dbReference>
<dbReference type="RefSeq" id="XP_065671419.1">
    <property type="nucleotide sequence ID" value="XM_065815347.1"/>
</dbReference>
<proteinExistence type="predicted"/>
<protein>
    <submittedName>
        <fullName evidence="4">Uncharacterized protein LOC136089374</fullName>
    </submittedName>
</protein>
<dbReference type="Pfam" id="PF21788">
    <property type="entry name" value="TNP-like_GBD"/>
    <property type="match status" value="1"/>
</dbReference>
<organism evidence="3 4">
    <name type="scientific">Hydra vulgaris</name>
    <name type="common">Hydra</name>
    <name type="synonym">Hydra attenuata</name>
    <dbReference type="NCBI Taxonomy" id="6087"/>
    <lineage>
        <taxon>Eukaryota</taxon>
        <taxon>Metazoa</taxon>
        <taxon>Cnidaria</taxon>
        <taxon>Hydrozoa</taxon>
        <taxon>Hydroidolina</taxon>
        <taxon>Anthoathecata</taxon>
        <taxon>Aplanulata</taxon>
        <taxon>Hydridae</taxon>
        <taxon>Hydra</taxon>
    </lineage>
</organism>
<name>A0ABM4DAN4_HYDVU</name>
<dbReference type="Proteomes" id="UP001652625">
    <property type="component" value="Chromosome 13"/>
</dbReference>
<keyword evidence="3" id="KW-1185">Reference proteome</keyword>
<accession>A0ABM4DAN4</accession>
<evidence type="ECO:0000313" key="3">
    <source>
        <dbReference type="Proteomes" id="UP001652625"/>
    </source>
</evidence>
<evidence type="ECO:0000259" key="1">
    <source>
        <dbReference type="Pfam" id="PF21787"/>
    </source>
</evidence>
<feature type="domain" description="Transposable element P transposase-like RNase H" evidence="1">
    <location>
        <begin position="368"/>
        <end position="516"/>
    </location>
</feature>